<keyword evidence="18" id="KW-1185">Reference proteome</keyword>
<dbReference type="FunFam" id="3.90.800.10:FF:000001">
    <property type="entry name" value="Glutamine--tRNA ligase"/>
    <property type="match status" value="1"/>
</dbReference>
<evidence type="ECO:0000259" key="13">
    <source>
        <dbReference type="PROSITE" id="PS50158"/>
    </source>
</evidence>
<evidence type="ECO:0000256" key="9">
    <source>
        <dbReference type="ARBA" id="ARBA00048270"/>
    </source>
</evidence>
<dbReference type="InterPro" id="IPR049437">
    <property type="entry name" value="tRNA-synt_1c_C2"/>
</dbReference>
<evidence type="ECO:0000256" key="12">
    <source>
        <dbReference type="SAM" id="MobiDB-lite"/>
    </source>
</evidence>
<dbReference type="CDD" id="cd09274">
    <property type="entry name" value="RNase_HI_RT_Ty3"/>
    <property type="match status" value="1"/>
</dbReference>
<dbReference type="GO" id="GO:0004819">
    <property type="term" value="F:glutamine-tRNA ligase activity"/>
    <property type="evidence" value="ECO:0007669"/>
    <property type="project" value="UniProtKB-EC"/>
</dbReference>
<dbReference type="InterPro" id="IPR007639">
    <property type="entry name" value="Gln-tRNA-synth_Ib_RNA-bd_N"/>
</dbReference>
<dbReference type="CDD" id="cd09279">
    <property type="entry name" value="RNase_HI_like"/>
    <property type="match status" value="1"/>
</dbReference>
<dbReference type="PROSITE" id="PS50878">
    <property type="entry name" value="RT_POL"/>
    <property type="match status" value="1"/>
</dbReference>
<feature type="region of interest" description="Disordered" evidence="12">
    <location>
        <begin position="2131"/>
        <end position="2201"/>
    </location>
</feature>
<feature type="region of interest" description="Disordered" evidence="12">
    <location>
        <begin position="1020"/>
        <end position="1042"/>
    </location>
</feature>
<dbReference type="GO" id="GO:0005829">
    <property type="term" value="C:cytosol"/>
    <property type="evidence" value="ECO:0007669"/>
    <property type="project" value="TreeGrafter"/>
</dbReference>
<dbReference type="PROSITE" id="PS50994">
    <property type="entry name" value="INTEGRASE"/>
    <property type="match status" value="2"/>
</dbReference>
<feature type="compositionally biased region" description="Polar residues" evidence="12">
    <location>
        <begin position="2501"/>
        <end position="2510"/>
    </location>
</feature>
<dbReference type="InterPro" id="IPR050132">
    <property type="entry name" value="Gln/Glu-tRNA_Ligase"/>
</dbReference>
<dbReference type="InterPro" id="IPR013103">
    <property type="entry name" value="RVT_2"/>
</dbReference>
<dbReference type="InterPro" id="IPR025724">
    <property type="entry name" value="GAG-pre-integrase_dom"/>
</dbReference>
<dbReference type="CDD" id="cd01647">
    <property type="entry name" value="RT_LTR"/>
    <property type="match status" value="1"/>
</dbReference>
<dbReference type="PANTHER" id="PTHR43097">
    <property type="entry name" value="GLUTAMINE-TRNA LIGASE"/>
    <property type="match status" value="1"/>
</dbReference>
<feature type="domain" description="RNase H type-1" evidence="15">
    <location>
        <begin position="3304"/>
        <end position="3433"/>
    </location>
</feature>
<dbReference type="Pfam" id="PF00665">
    <property type="entry name" value="rve"/>
    <property type="match status" value="2"/>
</dbReference>
<feature type="region of interest" description="Disordered" evidence="12">
    <location>
        <begin position="2476"/>
        <end position="2518"/>
    </location>
</feature>
<keyword evidence="5" id="KW-0067">ATP-binding</keyword>
<dbReference type="EMBL" id="JAEFBJ010000007">
    <property type="protein sequence ID" value="KAG7589364.1"/>
    <property type="molecule type" value="Genomic_DNA"/>
</dbReference>
<dbReference type="InterPro" id="IPR001412">
    <property type="entry name" value="aa-tRNA-synth_I_CS"/>
</dbReference>
<evidence type="ECO:0000313" key="17">
    <source>
        <dbReference type="EMBL" id="KAG7589364.1"/>
    </source>
</evidence>
<sequence length="3887" mass="438530">MSVKEENSANPKELFLKIGLDENTASNIRSKTVISDLTAIIYEAGVSDGCDRTTGNLLYSVATKFATGDLLHRSELIKYIKSSKIKLPAQMDAAIKYFDDIGSKEFNMNEFEEACGVGVDVSADDIEKTVSEIFEENKNTILEKRYRVNEGKLLGDVLKKLPWADTQIVQKVIGEKMYELLGERTAADNEKPVKKKEKKEKPAKVEKAAAEAASKPSEEELNPFSIFPPPEKNIKVHTELSFSDGSVVRYCNTRELLDKHLKVTGGNFYTRFPPEPNGYLHIGHAKAMFVNFGLAEKRGGCCYLRFDDTNPEAEKREYITHIEEIVNWLGWKPFKITYTSDYFQELYDLAVELIRRGHAYVDHQTGEEVKEYREKKMNSPWRDRPIEESLKLFDEMKRGLIEEGKATLRMKMDMQNDNFNMYDLIAYRIKFTTHPHAGDKWCIYPSYDYAHCIVDSLENITHSLCTLEFETRRASYYWLLHSLGLYMPHVWEYSRLNITNTVMSKRKLNQIVTDKHVDGWDDPRLMTLAGLRRRGVTPTAINEFIEGIGITRSDGSIINMNRLESHIRVELHETAPRTMVVVHPLKVVITNMESDKVIELDAKIWPENKSNDPSSFYKVPFSRVVYIERGDFRLKDSKDYYGLALGKTVMLRHGFPIKCTDVVLADDNETVVEIHAEYDPEKKTIPKKGFLHWVAEPAPGKEPLKIEVRLFDKFFYSENPGELENWLDDINTNSRVVVSDAIAVPTLKEAALGDKFQFERLGYFVVDKDSTPEKLVFNRTVTLKESSSKPGKELGFTLSMESMGRVVGLGMEILNQSNYRLWKSCMESYLISEDLWDVVGGSNTSPPTGDAATAEATKEWTRKNAKAEFALKRSISSGVFEHVSRCTSASSIWQALDRLFNKKNEARLQLLENELANAKQGESSISEFFIKVKNLCSEINSLNPEESISDARLKRFIIRGLRPEYTPFVTSVQGWATQPSLEEFENLLASQESLAVQMAGVKIHDDSGSAFVARRQQNFKAKSNDGGPRNNDGHEGSSKGDKKKFKCYRCGKLGHFKKDCRVKLKETNMAKSKDHNEDEEWGKCFTVEAASSSTSTPKKVENNWIVDSGCSHHITGDEKLFSSLQRHDGKEAIITADNSIHHVEKEGTVVIKGDDGSPITLENVYHVPGVKKNLLSVVNAVDSGNYVLFGPRDVKFLKNIQELKADVVHTGARVKDLYVLSASNSYVEKMSTNDNVFIWHARLGHINMTKLKVMVNKDLVNGLPKLKIQDEGTICEGCQYGKSHRLPFDYSTSRSSFPLERVHSDLMGPTRTPSYSGYHYMLLFVDDFSRYTWVYFVKEKSEVFSKFLEFKVTVEGELGQKIKTLRTDNGGEFMSKEFLSFCRDNGIKREFTCPHTPQQNGVAERKIRHLSETCRSWLHGKDLPKALWAEGMRCAAYVINRMSLSPNNMKSPYEMVHGKKPTVKHLRIFGSICYVHVFYSQRTKLEAKAKKCIFVGYDDQRKGWRCMDPETHKYVVSRDVVFDEVSSYYRPPQVLVEKDGASSSKIDESTLQVPCESGNPGNKIQGERGSTNQEEEEEQDHGSMVNQRPKRNIVKPARYRDEEFITTYSCFFAAPLDDDEPSSYDEAKGVQEWEAAMKEEMSALKKNETWDLVPKPKDVEPVSCKWVYRIKRKSDGSIDRFKARLVARGFSQKYGEDYDETFSPVAKMTTVRSLISLAASFGWKLWQLDVKNAFLYGELDKSIFMEQPPGFESREHPDHVCKLKKALYGLKQAPRAWYGKVAQFLQFCGYEASNSDPSLFFKKKGGVHVVVLLYVDDMIITGNDDAEIARLQEDMSIRFEMKKLGYARRIVEKFGVHEGKTRTTPMDVNIKLRRDEGSLLPDARPYRALVGSLLYLTITRPDIAFAVGLVSRFMQAPRKPHLEAAKKILKYLKTTLGMGLVYKYDAKISLHGFTDADFGGDLDDRKSTSGYVFLCGDTSISWCSKKQPTVSLSTTEAEYKASTLAAQECIWLRRLFEDLFEPINKPVAIYGDNQSAIKLANNPVFHARTKHIELEHHFIREKVLDGTIEALEVRSEDNVADIFTKSLPKGQFELLRLKLGMVGGQLEDFSQNDEPTKQKMADAFLNALGASASSSGGEACTPVDAPPSLPPTPEGPVAAATGLPPAPHPDALVAPPSGRNPTNPHADARAGTNQRSQGRTEPDDLLQNILTHLSQQEERTNVRLESLAAAQACAQDEINRLNASQTQGVRPIQGNLAPARQIHPVTSSSESARDLELAELRRIVLDMNTKVHKAISAAPELDRVLDETQQTPFTRRITSVSLRGRQKIKLEPYNGKGDPKEFLTSFSIAINRAELTDENFEAGQCQIFTEHLTGAALNWFSRLKPNSISSYRQLSVTFLKHYSPLIQNQTTNADLWSLSQGPTESLRLFIDRFKDVITRIVIPDEAAIVALRNAVWYDSRFRDDITLHAPASKEVPVVKSTEPKQHLDRNTSQGRKPATFAINSENTTHRPWNKWSRDTDTDATGPVYCAYHKSKAHATEDCRYLQGLLMAKYKSGGIAIECDRPQGSNKNQRRTKTAARQFLEGLAEEAAVDDDQANDPAKRQRQGKAIADAPKVVRQIHMIMGGLQNCNDSVRSIKQYRKKAEMMKTWPVTPSQPSEEIEPISFTKDDLVGVDLPHNDPLVVELIVSDSRVTRVMIDTGSSVDLIFKDTLTAMNIANRRIKPRSRPLAGFDGDFIMSLGTIKLPTFVGGTIAWVKFVVIDKPAIYNVILGTPWLHQMQAIASTYHHSAAVKTPGKSYEESELSRTELVNIDASDPLRCVNIGAEISSEIRAALVALLTGNSSTFAWSVEDMPGIDPSITSHELGVDPTFKPVKQKRRKLGPERAKAVNDEVEKLLSAGSIVEVRYPEWLANPVVVKKKNGKWRVCIDFTDLNKACPKDCYPLPHIDRLVEATAGNELLSFMDAFSGYNQILMHKDDQEKTSFITDRGTYCYKVMPFGLKNAGATYQRLVNKMFAEQLGRTVEVYIDDMLVKSPKADDHVQNLRQCFDVLNKYQMKLNPAKCTFAVTSGEFLGYVVTKRGIEANPKQIRAILELPSPRNAKEVQRLTGRIAALNRFISRSTDKCLPFYNLLKRRDKFTWDDASEKAFAELKTYLTTPPVLAKPENGETLFLYIAVSSWAVSGVLVRDDRGEQRPIFYISKSLIDAEVRYPTMEKAALAVVTSARKLRPYFQSHTVAVLTNQPIKAALHSPSLSGRMTKWAVELSEYDIDFRARPAMKSQVLADFIVELPTADSDDTTLNTDSGNGTWILYSDGSSTSHGSGVGIRLVSPTGEMLEQSFRLRFTATNNVAEYEALIAGLRLAIGMNVQRLRALIDSQLVASQYSGDYEAKNDRMEAYLKVVQGLSEQFVEFELTKIPRGDNAPADALAALASTSDPDLRRVIPVESIDRPSIEGIESVNFVCQRAAPDPIDDPDDWRLAIRDFLSDGIVPPDKWEARRLRAKASKYTLWREHLLRYSASGVVLSCLHKADAVDVMKETHEGAGGYHSGGRSLALKIKKLGYYWPTMISDCKDFVLKCEQCQRHAPVIHQPTELMKAGVAPYPFMRWAMDIVGPLPASRQKRFILVLTDYFTKWVEAESYATIRAKDVQNFVWKYIICRHGLPYEIVTDNGSQFISAQFEDFCASWKIRLNKSTPRYPQGNGQAEATNKTILAGLKKRLEAKKGVWADELDGVLWSYRTTPRSATDQSPFSLAYGIEAMAPAEVGCTSLRRSMMIQDDDLNNEMMNHNLDDLEEKRNTALCRIQNYQQAAAKYYNKKVHNRHFSEGDLVLRKVFENTAELNAGKLGASWEGPYQISKIVRPGDYELLTMSGIEVPRTWNSMHLKRYYY</sequence>
<dbReference type="FunFam" id="2.40.240.10:FF:000007">
    <property type="entry name" value="Glutamine--tRNA ligase"/>
    <property type="match status" value="1"/>
</dbReference>
<dbReference type="Pfam" id="PF17921">
    <property type="entry name" value="Integrase_H2C2"/>
    <property type="match status" value="1"/>
</dbReference>
<dbReference type="PROSITE" id="PS00178">
    <property type="entry name" value="AA_TRNA_LIGASE_I"/>
    <property type="match status" value="1"/>
</dbReference>
<evidence type="ECO:0000259" key="16">
    <source>
        <dbReference type="PROSITE" id="PS50994"/>
    </source>
</evidence>
<name>A0A8T2BWQ5_ARASU</name>
<gene>
    <name evidence="17" type="ORF">ISN44_As07g016500</name>
</gene>
<dbReference type="GO" id="GO:0003676">
    <property type="term" value="F:nucleic acid binding"/>
    <property type="evidence" value="ECO:0007669"/>
    <property type="project" value="InterPro"/>
</dbReference>
<dbReference type="CDD" id="cd09272">
    <property type="entry name" value="RNase_HI_RT_Ty1"/>
    <property type="match status" value="1"/>
</dbReference>
<dbReference type="Pfam" id="PF04558">
    <property type="entry name" value="tRNA_synt_1c_R1"/>
    <property type="match status" value="1"/>
</dbReference>
<dbReference type="FunFam" id="1.10.10.2420:FF:000001">
    <property type="entry name" value="Glutamine--tRNA ligase cytoplasmic"/>
    <property type="match status" value="1"/>
</dbReference>
<dbReference type="InterPro" id="IPR020058">
    <property type="entry name" value="Glu/Gln-tRNA-synth_Ib_cat-dom"/>
</dbReference>
<comment type="catalytic activity">
    <reaction evidence="9">
        <text>tRNA(Gln) + L-glutamine + ATP = L-glutaminyl-tRNA(Gln) + AMP + diphosphate</text>
        <dbReference type="Rhea" id="RHEA:20121"/>
        <dbReference type="Rhea" id="RHEA-COMP:9662"/>
        <dbReference type="Rhea" id="RHEA-COMP:9681"/>
        <dbReference type="ChEBI" id="CHEBI:30616"/>
        <dbReference type="ChEBI" id="CHEBI:33019"/>
        <dbReference type="ChEBI" id="CHEBI:58359"/>
        <dbReference type="ChEBI" id="CHEBI:78442"/>
        <dbReference type="ChEBI" id="CHEBI:78521"/>
        <dbReference type="ChEBI" id="CHEBI:456215"/>
        <dbReference type="EC" id="6.1.1.18"/>
    </reaction>
</comment>
<evidence type="ECO:0000256" key="11">
    <source>
        <dbReference type="SAM" id="Coils"/>
    </source>
</evidence>
<feature type="compositionally biased region" description="Basic and acidic residues" evidence="12">
    <location>
        <begin position="199"/>
        <end position="209"/>
    </location>
</feature>
<dbReference type="FunFam" id="2.40.240.10:FF:000011">
    <property type="entry name" value="Glutamine--tRNA ligase cytoplasmic"/>
    <property type="match status" value="1"/>
</dbReference>
<dbReference type="GO" id="GO:0015074">
    <property type="term" value="P:DNA integration"/>
    <property type="evidence" value="ECO:0007669"/>
    <property type="project" value="InterPro"/>
</dbReference>
<evidence type="ECO:0000256" key="10">
    <source>
        <dbReference type="PROSITE-ProRule" id="PRU00047"/>
    </source>
</evidence>
<dbReference type="FunFam" id="1.10.8.1290:FF:000002">
    <property type="entry name" value="Glutamine--tRNA ligase cytoplasmic"/>
    <property type="match status" value="1"/>
</dbReference>
<dbReference type="SMART" id="SM00343">
    <property type="entry name" value="ZnF_C2HC"/>
    <property type="match status" value="1"/>
</dbReference>
<feature type="compositionally biased region" description="Basic and acidic residues" evidence="12">
    <location>
        <begin position="1539"/>
        <end position="1548"/>
    </location>
</feature>
<dbReference type="InterPro" id="IPR002156">
    <property type="entry name" value="RNaseH_domain"/>
</dbReference>
<dbReference type="InterPro" id="IPR054722">
    <property type="entry name" value="PolX-like_BBD"/>
</dbReference>
<dbReference type="FunFam" id="1.10.1160.10:FF:000001">
    <property type="entry name" value="Glutamine--tRNA ligase"/>
    <property type="match status" value="1"/>
</dbReference>
<dbReference type="FunFam" id="3.40.50.620:FF:000037">
    <property type="entry name" value="Glutamine--tRNA ligase cytoplasmic"/>
    <property type="match status" value="1"/>
</dbReference>
<feature type="domain" description="Integrase catalytic" evidence="16">
    <location>
        <begin position="1294"/>
        <end position="1460"/>
    </location>
</feature>
<dbReference type="GO" id="GO:0006425">
    <property type="term" value="P:glutaminyl-tRNA aminoacylation"/>
    <property type="evidence" value="ECO:0007669"/>
    <property type="project" value="InterPro"/>
</dbReference>
<proteinExistence type="inferred from homology"/>
<reference evidence="17 18" key="1">
    <citation type="submission" date="2020-12" db="EMBL/GenBank/DDBJ databases">
        <title>Concerted genomic and epigenomic changes stabilize Arabidopsis allopolyploids.</title>
        <authorList>
            <person name="Chen Z."/>
        </authorList>
    </citation>
    <scope>NUCLEOTIDE SEQUENCE [LARGE SCALE GENOMIC DNA]</scope>
    <source>
        <strain evidence="17">As9502</strain>
        <tissue evidence="17">Leaf</tissue>
    </source>
</reference>
<keyword evidence="11" id="KW-0175">Coiled coil</keyword>
<evidence type="ECO:0000256" key="1">
    <source>
        <dbReference type="ARBA" id="ARBA00005594"/>
    </source>
</evidence>
<dbReference type="InterPro" id="IPR020059">
    <property type="entry name" value="Glu/Gln-tRNA-synth_Ib_codon-bd"/>
</dbReference>
<feature type="domain" description="Reverse transcriptase" evidence="14">
    <location>
        <begin position="2899"/>
        <end position="3077"/>
    </location>
</feature>
<evidence type="ECO:0000256" key="2">
    <source>
        <dbReference type="ARBA" id="ARBA00012836"/>
    </source>
</evidence>
<dbReference type="GO" id="GO:0008270">
    <property type="term" value="F:zinc ion binding"/>
    <property type="evidence" value="ECO:0007669"/>
    <property type="project" value="UniProtKB-KW"/>
</dbReference>
<dbReference type="CDD" id="cd00807">
    <property type="entry name" value="GlnRS_core"/>
    <property type="match status" value="1"/>
</dbReference>
<protein>
    <recommendedName>
        <fullName evidence="2">glutamine--tRNA ligase</fullName>
        <ecNumber evidence="2">6.1.1.18</ecNumber>
    </recommendedName>
    <alternativeName>
        <fullName evidence="8">Glutaminyl-tRNA synthetase</fullName>
    </alternativeName>
</protein>
<dbReference type="Pfam" id="PF14223">
    <property type="entry name" value="Retrotran_gag_2"/>
    <property type="match status" value="1"/>
</dbReference>
<dbReference type="PROSITE" id="PS50879">
    <property type="entry name" value="RNASE_H_1"/>
    <property type="match status" value="1"/>
</dbReference>
<dbReference type="InterPro" id="IPR041588">
    <property type="entry name" value="Integrase_H2C2"/>
</dbReference>
<feature type="compositionally biased region" description="Pro residues" evidence="12">
    <location>
        <begin position="2144"/>
        <end position="2154"/>
    </location>
</feature>
<dbReference type="Pfam" id="PF25597">
    <property type="entry name" value="SH3_retrovirus"/>
    <property type="match status" value="1"/>
</dbReference>
<comment type="similarity">
    <text evidence="1">Belongs to the class-I aminoacyl-tRNA synthetase family.</text>
</comment>
<dbReference type="GO" id="GO:0005524">
    <property type="term" value="F:ATP binding"/>
    <property type="evidence" value="ECO:0007669"/>
    <property type="project" value="UniProtKB-KW"/>
</dbReference>
<dbReference type="NCBIfam" id="TIGR00440">
    <property type="entry name" value="glnS"/>
    <property type="match status" value="1"/>
</dbReference>
<feature type="domain" description="CCHC-type" evidence="13">
    <location>
        <begin position="1046"/>
        <end position="1061"/>
    </location>
</feature>
<comment type="caution">
    <text evidence="17">The sequence shown here is derived from an EMBL/GenBank/DDBJ whole genome shotgun (WGS) entry which is preliminary data.</text>
</comment>
<dbReference type="Pfam" id="PF20974">
    <property type="entry name" value="tRNA-synt_1c_C2"/>
    <property type="match status" value="1"/>
</dbReference>
<evidence type="ECO:0000256" key="7">
    <source>
        <dbReference type="ARBA" id="ARBA00023146"/>
    </source>
</evidence>
<dbReference type="InterPro" id="IPR001878">
    <property type="entry name" value="Znf_CCHC"/>
</dbReference>
<organism evidence="17 18">
    <name type="scientific">Arabidopsis suecica</name>
    <name type="common">Swedish thale-cress</name>
    <name type="synonym">Cardaminopsis suecica</name>
    <dbReference type="NCBI Taxonomy" id="45249"/>
    <lineage>
        <taxon>Eukaryota</taxon>
        <taxon>Viridiplantae</taxon>
        <taxon>Streptophyta</taxon>
        <taxon>Embryophyta</taxon>
        <taxon>Tracheophyta</taxon>
        <taxon>Spermatophyta</taxon>
        <taxon>Magnoliopsida</taxon>
        <taxon>eudicotyledons</taxon>
        <taxon>Gunneridae</taxon>
        <taxon>Pentapetalae</taxon>
        <taxon>rosids</taxon>
        <taxon>malvids</taxon>
        <taxon>Brassicales</taxon>
        <taxon>Brassicaceae</taxon>
        <taxon>Camelineae</taxon>
        <taxon>Arabidopsis</taxon>
    </lineage>
</organism>
<dbReference type="FunFam" id="3.30.420.10:FF:000032">
    <property type="entry name" value="Retrovirus-related Pol polyprotein from transposon 297-like Protein"/>
    <property type="match status" value="1"/>
</dbReference>
<dbReference type="GO" id="GO:0004523">
    <property type="term" value="F:RNA-DNA hybrid ribonuclease activity"/>
    <property type="evidence" value="ECO:0007669"/>
    <property type="project" value="InterPro"/>
</dbReference>
<evidence type="ECO:0000259" key="14">
    <source>
        <dbReference type="PROSITE" id="PS50878"/>
    </source>
</evidence>
<dbReference type="Proteomes" id="UP000694251">
    <property type="component" value="Chromosome 7"/>
</dbReference>
<keyword evidence="4" id="KW-0547">Nucleotide-binding</keyword>
<keyword evidence="6" id="KW-0648">Protein biosynthesis</keyword>
<feature type="compositionally biased region" description="Basic and acidic residues" evidence="12">
    <location>
        <begin position="1031"/>
        <end position="1040"/>
    </location>
</feature>
<accession>A0A8T2BWQ5</accession>
<dbReference type="EC" id="6.1.1.18" evidence="2"/>
<dbReference type="Pfam" id="PF17919">
    <property type="entry name" value="RT_RNaseH_2"/>
    <property type="match status" value="1"/>
</dbReference>
<keyword evidence="10" id="KW-0863">Zinc-finger</keyword>
<dbReference type="Pfam" id="PF22936">
    <property type="entry name" value="Pol_BBD"/>
    <property type="match status" value="1"/>
</dbReference>
<dbReference type="Pfam" id="PF13456">
    <property type="entry name" value="RVT_3"/>
    <property type="match status" value="1"/>
</dbReference>
<dbReference type="Pfam" id="PF00749">
    <property type="entry name" value="tRNA-synt_1c"/>
    <property type="match status" value="1"/>
</dbReference>
<dbReference type="InterPro" id="IPR041577">
    <property type="entry name" value="RT_RNaseH_2"/>
</dbReference>
<keyword evidence="10" id="KW-0862">Zinc</keyword>
<evidence type="ECO:0000256" key="6">
    <source>
        <dbReference type="ARBA" id="ARBA00022917"/>
    </source>
</evidence>
<dbReference type="PANTHER" id="PTHR43097:SF4">
    <property type="entry name" value="GLUTAMINE--TRNA LIGASE"/>
    <property type="match status" value="1"/>
</dbReference>
<evidence type="ECO:0000313" key="18">
    <source>
        <dbReference type="Proteomes" id="UP000694251"/>
    </source>
</evidence>
<dbReference type="Pfam" id="PF13976">
    <property type="entry name" value="gag_pre-integrs"/>
    <property type="match status" value="1"/>
</dbReference>
<evidence type="ECO:0000256" key="5">
    <source>
        <dbReference type="ARBA" id="ARBA00022840"/>
    </source>
</evidence>
<feature type="coiled-coil region" evidence="11">
    <location>
        <begin position="3774"/>
        <end position="3808"/>
    </location>
</feature>
<evidence type="ECO:0000256" key="3">
    <source>
        <dbReference type="ARBA" id="ARBA00022598"/>
    </source>
</evidence>
<evidence type="ECO:0000256" key="4">
    <source>
        <dbReference type="ARBA" id="ARBA00022741"/>
    </source>
</evidence>
<dbReference type="Pfam" id="PF03950">
    <property type="entry name" value="tRNA-synt_1c_C"/>
    <property type="match status" value="1"/>
</dbReference>
<evidence type="ECO:0000259" key="15">
    <source>
        <dbReference type="PROSITE" id="PS50879"/>
    </source>
</evidence>
<dbReference type="CDD" id="cd00303">
    <property type="entry name" value="retropepsin_like"/>
    <property type="match status" value="1"/>
</dbReference>
<dbReference type="Pfam" id="PF07727">
    <property type="entry name" value="RVT_2"/>
    <property type="match status" value="1"/>
</dbReference>
<dbReference type="Pfam" id="PF03732">
    <property type="entry name" value="Retrotrans_gag"/>
    <property type="match status" value="1"/>
</dbReference>
<dbReference type="InterPro" id="IPR005162">
    <property type="entry name" value="Retrotrans_gag_dom"/>
</dbReference>
<dbReference type="Pfam" id="PF00078">
    <property type="entry name" value="RVT_1"/>
    <property type="match status" value="1"/>
</dbReference>
<feature type="domain" description="Integrase catalytic" evidence="16">
    <location>
        <begin position="3598"/>
        <end position="3756"/>
    </location>
</feature>
<keyword evidence="3" id="KW-0436">Ligase</keyword>
<feature type="region of interest" description="Disordered" evidence="12">
    <location>
        <begin position="188"/>
        <end position="222"/>
    </location>
</feature>
<dbReference type="PROSITE" id="PS50158">
    <property type="entry name" value="ZF_CCHC"/>
    <property type="match status" value="1"/>
</dbReference>
<dbReference type="OrthoDB" id="414945at2759"/>
<feature type="region of interest" description="Disordered" evidence="12">
    <location>
        <begin position="2589"/>
        <end position="2610"/>
    </location>
</feature>
<dbReference type="InterPro" id="IPR057670">
    <property type="entry name" value="SH3_retrovirus"/>
</dbReference>
<keyword evidence="7" id="KW-0030">Aminoacyl-tRNA synthetase</keyword>
<dbReference type="InterPro" id="IPR000477">
    <property type="entry name" value="RT_dom"/>
</dbReference>
<dbReference type="InterPro" id="IPR004514">
    <property type="entry name" value="Gln-tRNA-synth"/>
</dbReference>
<keyword evidence="10" id="KW-0479">Metal-binding</keyword>
<dbReference type="InterPro" id="IPR001584">
    <property type="entry name" value="Integrase_cat-core"/>
</dbReference>
<feature type="region of interest" description="Disordered" evidence="12">
    <location>
        <begin position="1539"/>
        <end position="1586"/>
    </location>
</feature>
<dbReference type="Pfam" id="PF00098">
    <property type="entry name" value="zf-CCHC"/>
    <property type="match status" value="1"/>
</dbReference>
<evidence type="ECO:0000256" key="8">
    <source>
        <dbReference type="ARBA" id="ARBA00030466"/>
    </source>
</evidence>